<evidence type="ECO:0000256" key="1">
    <source>
        <dbReference type="ARBA" id="ARBA00001946"/>
    </source>
</evidence>
<dbReference type="SUPFAM" id="SSF88713">
    <property type="entry name" value="Glycoside hydrolase/deacetylase"/>
    <property type="match status" value="1"/>
</dbReference>
<protein>
    <recommendedName>
        <fullName evidence="8">Carbohydrate deacetylase</fullName>
    </recommendedName>
</protein>
<dbReference type="InterPro" id="IPR011330">
    <property type="entry name" value="Glyco_hydro/deAcase_b/a-brl"/>
</dbReference>
<keyword evidence="3" id="KW-0378">Hydrolase</keyword>
<dbReference type="PANTHER" id="PTHR31609:SF1">
    <property type="entry name" value="CARBOHYDRATE DEACETYLASE"/>
    <property type="match status" value="1"/>
</dbReference>
<evidence type="ECO:0000313" key="7">
    <source>
        <dbReference type="Proteomes" id="UP000238081"/>
    </source>
</evidence>
<proteinExistence type="predicted"/>
<evidence type="ECO:0000256" key="5">
    <source>
        <dbReference type="ARBA" id="ARBA00023277"/>
    </source>
</evidence>
<keyword evidence="5" id="KW-0119">Carbohydrate metabolism</keyword>
<comment type="caution">
    <text evidence="6">The sequence shown here is derived from an EMBL/GenBank/DDBJ whole genome shotgun (WGS) entry which is preliminary data.</text>
</comment>
<accession>A0A2S7FDC7</accession>
<comment type="cofactor">
    <cofactor evidence="1">
        <name>Mg(2+)</name>
        <dbReference type="ChEBI" id="CHEBI:18420"/>
    </cofactor>
</comment>
<dbReference type="PANTHER" id="PTHR31609">
    <property type="entry name" value="YDJC DEACETYLASE FAMILY MEMBER"/>
    <property type="match status" value="1"/>
</dbReference>
<keyword evidence="4" id="KW-0460">Magnesium</keyword>
<dbReference type="Pfam" id="PF04794">
    <property type="entry name" value="YdjC"/>
    <property type="match status" value="1"/>
</dbReference>
<dbReference type="CDD" id="cd10803">
    <property type="entry name" value="YdjC_EF3048_like"/>
    <property type="match status" value="1"/>
</dbReference>
<evidence type="ECO:0000256" key="3">
    <source>
        <dbReference type="ARBA" id="ARBA00022801"/>
    </source>
</evidence>
<reference evidence="6 7" key="1">
    <citation type="submission" date="2016-01" db="EMBL/GenBank/DDBJ databases">
        <title>Characterization of the Clostridium difficile lineages that are prevalent in Hong Kong and China.</title>
        <authorList>
            <person name="Kwok J.S.-L."/>
            <person name="Lam W.-Y."/>
            <person name="Ip M."/>
            <person name="Chan T.-F."/>
            <person name="Hawkey P.M."/>
            <person name="Tsui S.K.-W."/>
        </authorList>
    </citation>
    <scope>NUCLEOTIDE SEQUENCE [LARGE SCALE GENOMIC DNA]</scope>
    <source>
        <strain evidence="6 7">300064</strain>
    </source>
</reference>
<evidence type="ECO:0000256" key="4">
    <source>
        <dbReference type="ARBA" id="ARBA00022842"/>
    </source>
</evidence>
<evidence type="ECO:0008006" key="8">
    <source>
        <dbReference type="Google" id="ProtNLM"/>
    </source>
</evidence>
<keyword evidence="2" id="KW-0479">Metal-binding</keyword>
<evidence type="ECO:0000313" key="6">
    <source>
        <dbReference type="EMBL" id="PPV16733.1"/>
    </source>
</evidence>
<dbReference type="GO" id="GO:0000272">
    <property type="term" value="P:polysaccharide catabolic process"/>
    <property type="evidence" value="ECO:0007669"/>
    <property type="project" value="InterPro"/>
</dbReference>
<dbReference type="GO" id="GO:0046872">
    <property type="term" value="F:metal ion binding"/>
    <property type="evidence" value="ECO:0007669"/>
    <property type="project" value="UniProtKB-KW"/>
</dbReference>
<dbReference type="InterPro" id="IPR022948">
    <property type="entry name" value="COD_ChbG_bac"/>
</dbReference>
<dbReference type="RefSeq" id="WP_043665160.1">
    <property type="nucleotide sequence ID" value="NZ_CP191155.1"/>
</dbReference>
<dbReference type="EMBL" id="LRDH01000067">
    <property type="protein sequence ID" value="PPV16733.1"/>
    <property type="molecule type" value="Genomic_DNA"/>
</dbReference>
<dbReference type="Proteomes" id="UP000238081">
    <property type="component" value="Unassembled WGS sequence"/>
</dbReference>
<evidence type="ECO:0000256" key="2">
    <source>
        <dbReference type="ARBA" id="ARBA00022723"/>
    </source>
</evidence>
<dbReference type="GO" id="GO:0016811">
    <property type="term" value="F:hydrolase activity, acting on carbon-nitrogen (but not peptide) bonds, in linear amides"/>
    <property type="evidence" value="ECO:0007669"/>
    <property type="project" value="InterPro"/>
</dbReference>
<dbReference type="Gene3D" id="3.20.20.370">
    <property type="entry name" value="Glycoside hydrolase/deacetylase"/>
    <property type="match status" value="1"/>
</dbReference>
<organism evidence="6 7">
    <name type="scientific">Clostridium butyricum</name>
    <dbReference type="NCBI Taxonomy" id="1492"/>
    <lineage>
        <taxon>Bacteria</taxon>
        <taxon>Bacillati</taxon>
        <taxon>Bacillota</taxon>
        <taxon>Clostridia</taxon>
        <taxon>Eubacteriales</taxon>
        <taxon>Clostridiaceae</taxon>
        <taxon>Clostridium</taxon>
    </lineage>
</organism>
<dbReference type="AlphaFoldDB" id="A0A2S7FDC7"/>
<sequence length="255" mass="29711">MKHLIINADDFGYSKAVNLGIMESHINGVLTSTTLMANMPGVDHAVSLLKDMPNLCVGAHLTLTCGKPMLGEKVSTLIKENGYFFKLKDVENKVVQMDTNEIYEEWKTQIRYLLKKGVNLSHIDSHHHVHTFKEHEEIIKVLSEEFNLPVRNCNNVLENKIRFLDLCNYNPIRNMEEKYENVRIECFKLIEEIIKKNIQYENTEAMCHPAFLDSYLLENSSFNIARIREVDILCDQLMRDLINKYEIKLCNYKNI</sequence>
<dbReference type="InterPro" id="IPR006879">
    <property type="entry name" value="YdjC-like"/>
</dbReference>
<name>A0A2S7FDC7_CLOBU</name>
<dbReference type="GO" id="GO:0019213">
    <property type="term" value="F:deacetylase activity"/>
    <property type="evidence" value="ECO:0007669"/>
    <property type="project" value="TreeGrafter"/>
</dbReference>
<gene>
    <name evidence="6" type="ORF">AWN73_09460</name>
</gene>